<keyword evidence="1" id="KW-0804">Transcription</keyword>
<comment type="subunit">
    <text evidence="1">Component of the RNA polymerase III (Pol III) complex consisting of 17 subunits.</text>
</comment>
<dbReference type="Proteomes" id="UP000316726">
    <property type="component" value="Chromosome 14"/>
</dbReference>
<dbReference type="STRING" id="1764295.A0A5B8MYF5"/>
<keyword evidence="1" id="KW-0240">DNA-directed RNA polymerase</keyword>
<dbReference type="AlphaFoldDB" id="A0A5B8MYF5"/>
<name>A0A5B8MYF5_9CHLO</name>
<keyword evidence="1" id="KW-0539">Nucleus</keyword>
<dbReference type="PANTHER" id="PTHR12949:SF0">
    <property type="entry name" value="DNA-DIRECTED RNA POLYMERASE III SUBUNIT RPC3"/>
    <property type="match status" value="1"/>
</dbReference>
<proteinExistence type="inferred from homology"/>
<evidence type="ECO:0000313" key="3">
    <source>
        <dbReference type="Proteomes" id="UP000316726"/>
    </source>
</evidence>
<dbReference type="EMBL" id="CP031047">
    <property type="protein sequence ID" value="QDZ24632.1"/>
    <property type="molecule type" value="Genomic_DNA"/>
</dbReference>
<dbReference type="InterPro" id="IPR039748">
    <property type="entry name" value="RPC3"/>
</dbReference>
<comment type="function">
    <text evidence="1">DNA-dependent RNA polymerase catalyzes the transcription of DNA into RNA using the four ribonucleoside triphosphates as substrates. Specific core component of RNA polymerase III which synthesizes small RNAs, such as 5S rRNA and tRNAs.</text>
</comment>
<comment type="similarity">
    <text evidence="1">Belongs to the eukaryotic RPC3/POLR3C RNA polymerase subunit family.</text>
</comment>
<accession>A0A5B8MYF5</accession>
<dbReference type="PANTHER" id="PTHR12949">
    <property type="entry name" value="RNA POLYMERASE III DNA DIRECTED -RELATED"/>
    <property type="match status" value="1"/>
</dbReference>
<dbReference type="GO" id="GO:0003697">
    <property type="term" value="F:single-stranded DNA binding"/>
    <property type="evidence" value="ECO:0007669"/>
    <property type="project" value="UniProtKB-UniRule"/>
</dbReference>
<organism evidence="2 3">
    <name type="scientific">Chloropicon primus</name>
    <dbReference type="NCBI Taxonomy" id="1764295"/>
    <lineage>
        <taxon>Eukaryota</taxon>
        <taxon>Viridiplantae</taxon>
        <taxon>Chlorophyta</taxon>
        <taxon>Chloropicophyceae</taxon>
        <taxon>Chloropicales</taxon>
        <taxon>Chloropicaceae</taxon>
        <taxon>Chloropicon</taxon>
    </lineage>
</organism>
<evidence type="ECO:0000256" key="1">
    <source>
        <dbReference type="RuleBase" id="RU367076"/>
    </source>
</evidence>
<dbReference type="Gene3D" id="1.10.10.10">
    <property type="entry name" value="Winged helix-like DNA-binding domain superfamily/Winged helix DNA-binding domain"/>
    <property type="match status" value="1"/>
</dbReference>
<keyword evidence="3" id="KW-1185">Reference proteome</keyword>
<evidence type="ECO:0000313" key="2">
    <source>
        <dbReference type="EMBL" id="QDZ24632.1"/>
    </source>
</evidence>
<gene>
    <name evidence="2" type="ORF">A3770_14p71500</name>
</gene>
<comment type="subcellular location">
    <subcellularLocation>
        <location evidence="1">Nucleus</location>
    </subcellularLocation>
</comment>
<dbReference type="InterPro" id="IPR036388">
    <property type="entry name" value="WH-like_DNA-bd_sf"/>
</dbReference>
<reference evidence="2 3" key="1">
    <citation type="submission" date="2018-07" db="EMBL/GenBank/DDBJ databases">
        <title>The complete nuclear genome of the prasinophyte Chloropicon primus (CCMP1205).</title>
        <authorList>
            <person name="Pombert J.-F."/>
            <person name="Otis C."/>
            <person name="Turmel M."/>
            <person name="Lemieux C."/>
        </authorList>
    </citation>
    <scope>NUCLEOTIDE SEQUENCE [LARGE SCALE GENOMIC DNA]</scope>
    <source>
        <strain evidence="2 3">CCMP1205</strain>
    </source>
</reference>
<sequence>MAPGRPGFESRRGNEKKNRLPRSIVWGRWPGCRDSREREGVKLSLWILTKLNVVRSYLCTSLLSGVEEKRFIYMLDTDYAFVLTRLPNLMLEVWSDLGKVGEYVLEALIFRGRLSRSEAVGVSKGLCEEAELQLGFGPDDFGEAFDRLVTMHYVERVPSAQLPPPWELTTVEESMKRVQRKAKAAYDRMLRERFELDLGEREESSVLWRVKAQERMDRPYLLFSLRDTTPLIS</sequence>
<dbReference type="GO" id="GO:0005666">
    <property type="term" value="C:RNA polymerase III complex"/>
    <property type="evidence" value="ECO:0007669"/>
    <property type="project" value="UniProtKB-UniRule"/>
</dbReference>
<protein>
    <recommendedName>
        <fullName evidence="1">DNA-directed RNA polymerase III subunit RPC3</fullName>
        <shortName evidence="1">RNA polymerase III subunit C3</shortName>
    </recommendedName>
</protein>